<feature type="compositionally biased region" description="Polar residues" evidence="1">
    <location>
        <begin position="50"/>
        <end position="64"/>
    </location>
</feature>
<feature type="domain" description="PD-(D/E)XK nuclease-like" evidence="2">
    <location>
        <begin position="207"/>
        <end position="458"/>
    </location>
</feature>
<feature type="compositionally biased region" description="Low complexity" evidence="1">
    <location>
        <begin position="105"/>
        <end position="115"/>
    </location>
</feature>
<comment type="caution">
    <text evidence="3">The sequence shown here is derived from an EMBL/GenBank/DDBJ whole genome shotgun (WGS) entry which is preliminary data.</text>
</comment>
<dbReference type="EMBL" id="LFIV01000210">
    <property type="protein sequence ID" value="KZL65667.1"/>
    <property type="molecule type" value="Genomic_DNA"/>
</dbReference>
<name>A0A166NH07_9PEZI</name>
<protein>
    <submittedName>
        <fullName evidence="3">Methyltransferase type 11</fullName>
    </submittedName>
</protein>
<sequence>MTQGYDAIIAWIQQVPLIPSPTSTPTSPPPFAFKKRKLERLHPLSPPASLRQNKSSNDGMMSTHESNDQADGASATETPTKNKKRKTRGGQTSHETGFDIDQETPRAPAARSARSYNETPSLPPSESLEATSASGRSSPTKALARFEIADSSIVTDVLKPGAKGAPPGLLSLLRDINRIAVARSFIPSNLKAYSDPAFEQLDDFMFETSKASGTQNMPGGLREHRYRPETMLDNVFSVVDMSTDCQKNFEGEYGWNNLVHTPMIAAALYGGPPRRGELVCVVPWLTQHTNSMHARIIKHYLPSVGYGKMVDYTLSIDPEHDADPRVLPAIETFRKKSVFGGVNHTDCDNLRHRPLAVSIETKRGGENEAKAQVQMGVWHAAQWNFLASHVGGRISTLEYIPGLHVIGRTWTLVATTYVGGKTVLWQGPPIGVTDNPLGVLQIVAALQRLKTWAEDEYWPWYKKELLGLGNVAETPDMTSEGAVM</sequence>
<dbReference type="Pfam" id="PF20516">
    <property type="entry name" value="PDDEXK_12"/>
    <property type="match status" value="1"/>
</dbReference>
<proteinExistence type="predicted"/>
<evidence type="ECO:0000259" key="2">
    <source>
        <dbReference type="Pfam" id="PF20516"/>
    </source>
</evidence>
<dbReference type="STRING" id="708197.A0A166NH07"/>
<evidence type="ECO:0000313" key="4">
    <source>
        <dbReference type="Proteomes" id="UP000076552"/>
    </source>
</evidence>
<dbReference type="GO" id="GO:0032259">
    <property type="term" value="P:methylation"/>
    <property type="evidence" value="ECO:0007669"/>
    <property type="project" value="UniProtKB-KW"/>
</dbReference>
<keyword evidence="3" id="KW-0489">Methyltransferase</keyword>
<feature type="region of interest" description="Disordered" evidence="1">
    <location>
        <begin position="18"/>
        <end position="138"/>
    </location>
</feature>
<gene>
    <name evidence="3" type="ORF">CT0861_03029</name>
</gene>
<dbReference type="AlphaFoldDB" id="A0A166NH07"/>
<evidence type="ECO:0000256" key="1">
    <source>
        <dbReference type="SAM" id="MobiDB-lite"/>
    </source>
</evidence>
<organism evidence="3 4">
    <name type="scientific">Colletotrichum tofieldiae</name>
    <dbReference type="NCBI Taxonomy" id="708197"/>
    <lineage>
        <taxon>Eukaryota</taxon>
        <taxon>Fungi</taxon>
        <taxon>Dikarya</taxon>
        <taxon>Ascomycota</taxon>
        <taxon>Pezizomycotina</taxon>
        <taxon>Sordariomycetes</taxon>
        <taxon>Hypocreomycetidae</taxon>
        <taxon>Glomerellales</taxon>
        <taxon>Glomerellaceae</taxon>
        <taxon>Colletotrichum</taxon>
        <taxon>Colletotrichum spaethianum species complex</taxon>
    </lineage>
</organism>
<dbReference type="InterPro" id="IPR046797">
    <property type="entry name" value="PDDEXK_12"/>
</dbReference>
<keyword evidence="3" id="KW-0808">Transferase</keyword>
<keyword evidence="4" id="KW-1185">Reference proteome</keyword>
<dbReference type="GO" id="GO:0008168">
    <property type="term" value="F:methyltransferase activity"/>
    <property type="evidence" value="ECO:0007669"/>
    <property type="project" value="UniProtKB-KW"/>
</dbReference>
<feature type="compositionally biased region" description="Polar residues" evidence="1">
    <location>
        <begin position="128"/>
        <end position="138"/>
    </location>
</feature>
<evidence type="ECO:0000313" key="3">
    <source>
        <dbReference type="EMBL" id="KZL65667.1"/>
    </source>
</evidence>
<reference evidence="3 4" key="1">
    <citation type="submission" date="2015-06" db="EMBL/GenBank/DDBJ databases">
        <title>Survival trade-offs in plant roots during colonization by closely related pathogenic and mutualistic fungi.</title>
        <authorList>
            <person name="Hacquard S."/>
            <person name="Kracher B."/>
            <person name="Hiruma K."/>
            <person name="Weinman A."/>
            <person name="Muench P."/>
            <person name="Garrido Oter R."/>
            <person name="Ver Loren van Themaat E."/>
            <person name="Dallerey J.-F."/>
            <person name="Damm U."/>
            <person name="Henrissat B."/>
            <person name="Lespinet O."/>
            <person name="Thon M."/>
            <person name="Kemen E."/>
            <person name="McHardy A.C."/>
            <person name="Schulze-Lefert P."/>
            <person name="O'Connell R.J."/>
        </authorList>
    </citation>
    <scope>NUCLEOTIDE SEQUENCE [LARGE SCALE GENOMIC DNA]</scope>
    <source>
        <strain evidence="3 4">0861</strain>
    </source>
</reference>
<dbReference type="Proteomes" id="UP000076552">
    <property type="component" value="Unassembled WGS sequence"/>
</dbReference>
<accession>A0A166NH07</accession>